<gene>
    <name evidence="2" type="ORF">P154DRAFT_579148</name>
</gene>
<evidence type="ECO:0000256" key="1">
    <source>
        <dbReference type="SAM" id="MobiDB-lite"/>
    </source>
</evidence>
<protein>
    <submittedName>
        <fullName evidence="2">Uncharacterized protein</fullName>
    </submittedName>
</protein>
<proteinExistence type="predicted"/>
<organism evidence="2 3">
    <name type="scientific">Amniculicola lignicola CBS 123094</name>
    <dbReference type="NCBI Taxonomy" id="1392246"/>
    <lineage>
        <taxon>Eukaryota</taxon>
        <taxon>Fungi</taxon>
        <taxon>Dikarya</taxon>
        <taxon>Ascomycota</taxon>
        <taxon>Pezizomycotina</taxon>
        <taxon>Dothideomycetes</taxon>
        <taxon>Pleosporomycetidae</taxon>
        <taxon>Pleosporales</taxon>
        <taxon>Amniculicolaceae</taxon>
        <taxon>Amniculicola</taxon>
    </lineage>
</organism>
<reference evidence="2" key="1">
    <citation type="journal article" date="2020" name="Stud. Mycol.">
        <title>101 Dothideomycetes genomes: a test case for predicting lifestyles and emergence of pathogens.</title>
        <authorList>
            <person name="Haridas S."/>
            <person name="Albert R."/>
            <person name="Binder M."/>
            <person name="Bloem J."/>
            <person name="Labutti K."/>
            <person name="Salamov A."/>
            <person name="Andreopoulos B."/>
            <person name="Baker S."/>
            <person name="Barry K."/>
            <person name="Bills G."/>
            <person name="Bluhm B."/>
            <person name="Cannon C."/>
            <person name="Castanera R."/>
            <person name="Culley D."/>
            <person name="Daum C."/>
            <person name="Ezra D."/>
            <person name="Gonzalez J."/>
            <person name="Henrissat B."/>
            <person name="Kuo A."/>
            <person name="Liang C."/>
            <person name="Lipzen A."/>
            <person name="Lutzoni F."/>
            <person name="Magnuson J."/>
            <person name="Mondo S."/>
            <person name="Nolan M."/>
            <person name="Ohm R."/>
            <person name="Pangilinan J."/>
            <person name="Park H.-J."/>
            <person name="Ramirez L."/>
            <person name="Alfaro M."/>
            <person name="Sun H."/>
            <person name="Tritt A."/>
            <person name="Yoshinaga Y."/>
            <person name="Zwiers L.-H."/>
            <person name="Turgeon B."/>
            <person name="Goodwin S."/>
            <person name="Spatafora J."/>
            <person name="Crous P."/>
            <person name="Grigoriev I."/>
        </authorList>
    </citation>
    <scope>NUCLEOTIDE SEQUENCE</scope>
    <source>
        <strain evidence="2">CBS 123094</strain>
    </source>
</reference>
<sequence>MHPGWPNVIAPATVNAASRPASHAATPHGAASPHRRVHKYSNTAVCCGSLRAAEERPRGAHASIGALGHWSSTRALEQHTGIGAAHEHWSSTRAWQLHTSITRRGTRALSSAQWHPPASLLSSSEAAPRCLALPRAACPPWTECATPRRPQTPHDVAGPSI</sequence>
<dbReference type="EMBL" id="ML977616">
    <property type="protein sequence ID" value="KAF1997224.1"/>
    <property type="molecule type" value="Genomic_DNA"/>
</dbReference>
<evidence type="ECO:0000313" key="3">
    <source>
        <dbReference type="Proteomes" id="UP000799779"/>
    </source>
</evidence>
<evidence type="ECO:0000313" key="2">
    <source>
        <dbReference type="EMBL" id="KAF1997224.1"/>
    </source>
</evidence>
<dbReference type="Proteomes" id="UP000799779">
    <property type="component" value="Unassembled WGS sequence"/>
</dbReference>
<accession>A0A6A5W8Q5</accession>
<name>A0A6A5W8Q5_9PLEO</name>
<keyword evidence="3" id="KW-1185">Reference proteome</keyword>
<dbReference type="AlphaFoldDB" id="A0A6A5W8Q5"/>
<feature type="region of interest" description="Disordered" evidence="1">
    <location>
        <begin position="17"/>
        <end position="36"/>
    </location>
</feature>